<gene>
    <name evidence="1" type="ORF">VO64_4128</name>
</gene>
<evidence type="ECO:0000313" key="2">
    <source>
        <dbReference type="Proteomes" id="UP000033099"/>
    </source>
</evidence>
<dbReference type="AlphaFoldDB" id="A0AAU8TSG4"/>
<organism evidence="1 2">
    <name type="scientific">Pseudomonas synxantha</name>
    <dbReference type="NCBI Taxonomy" id="47883"/>
    <lineage>
        <taxon>Bacteria</taxon>
        <taxon>Pseudomonadati</taxon>
        <taxon>Pseudomonadota</taxon>
        <taxon>Gammaproteobacteria</taxon>
        <taxon>Pseudomonadales</taxon>
        <taxon>Pseudomonadaceae</taxon>
        <taxon>Pseudomonas</taxon>
    </lineage>
</organism>
<dbReference type="Proteomes" id="UP000033099">
    <property type="component" value="Chromosome"/>
</dbReference>
<dbReference type="EMBL" id="CP011117">
    <property type="protein sequence ID" value="AKA84674.1"/>
    <property type="molecule type" value="Genomic_DNA"/>
</dbReference>
<proteinExistence type="predicted"/>
<name>A0AAU8TSG4_9PSED</name>
<protein>
    <submittedName>
        <fullName evidence="1">Uncharacterized protein</fullName>
    </submittedName>
</protein>
<dbReference type="KEGG" id="pfb:VO64_4128"/>
<sequence>MHVCNVKKLVACVAERLTFTQEPSCKKTWTLVFLLIDQVVN</sequence>
<evidence type="ECO:0000313" key="1">
    <source>
        <dbReference type="EMBL" id="AKA84674.1"/>
    </source>
</evidence>
<accession>A0AAU8TSG4</accession>
<reference evidence="1 2" key="1">
    <citation type="journal article" date="2015" name="Genome Announc.">
        <title>Complete Genome Sequence of Biocontrol Strain Pseudomonas fluorescens LBUM223.</title>
        <authorList>
            <person name="Roquigny R."/>
            <person name="Arseneault T."/>
            <person name="Gadkar V.J."/>
            <person name="Novinscak A."/>
            <person name="Joly D.L."/>
            <person name="Filion M."/>
        </authorList>
    </citation>
    <scope>NUCLEOTIDE SEQUENCE [LARGE SCALE GENOMIC DNA]</scope>
    <source>
        <strain evidence="1 2">LBUM223</strain>
    </source>
</reference>